<feature type="domain" description="AttH" evidence="1">
    <location>
        <begin position="59"/>
        <end position="231"/>
    </location>
</feature>
<evidence type="ECO:0000313" key="2">
    <source>
        <dbReference type="EMBL" id="SDN66698.1"/>
    </source>
</evidence>
<proteinExistence type="predicted"/>
<sequence length="356" mass="39499">MNARFVLAGALLIAACDAQPPAGQSYAELGREVANFARVVPGRAIVFPADHGAHPDFRIEWWYVTANLVDEQGRDWGIQWTLFRSALQPGSTEEGWANQNIWMAHAAVTSPHGHRHAEDFARGGIGQAGVKGAPLDAWIDDWRLSSRSPENGGLALLDLRADGPGFAYDLQLSSSRPPVLHGDAGYSRKSLQGQASWYYSQPFFQVQGRVRWDGQEHAVRGRAWLDREWSSQPMAPNQQGWDWLALHLDSGGKLMLYQFRHKDRPSYYAGSWISADGRSRALRPDEIAMAPVGYTEIAGRRLPTSWSVRIPSVGLDISTTPVRADAWMGTRFPYWEGPIRFGGSHAGVGYLELTGY</sequence>
<dbReference type="InterPro" id="IPR010791">
    <property type="entry name" value="AttH_dom"/>
</dbReference>
<keyword evidence="3" id="KW-1185">Reference proteome</keyword>
<dbReference type="PROSITE" id="PS51257">
    <property type="entry name" value="PROKAR_LIPOPROTEIN"/>
    <property type="match status" value="1"/>
</dbReference>
<dbReference type="AlphaFoldDB" id="A0A1H0D9B0"/>
<evidence type="ECO:0000313" key="3">
    <source>
        <dbReference type="Proteomes" id="UP000242957"/>
    </source>
</evidence>
<dbReference type="OrthoDB" id="9770826at2"/>
<reference evidence="3" key="1">
    <citation type="submission" date="2016-10" db="EMBL/GenBank/DDBJ databases">
        <authorList>
            <person name="Varghese N."/>
            <person name="Submissions S."/>
        </authorList>
    </citation>
    <scope>NUCLEOTIDE SEQUENCE [LARGE SCALE GENOMIC DNA]</scope>
    <source>
        <strain evidence="3">JCM 21621</strain>
    </source>
</reference>
<accession>A0A1H0D9B0</accession>
<dbReference type="PANTHER" id="PTHR38591">
    <property type="entry name" value="HYDROLASE"/>
    <property type="match status" value="1"/>
</dbReference>
<evidence type="ECO:0000259" key="1">
    <source>
        <dbReference type="Pfam" id="PF07143"/>
    </source>
</evidence>
<dbReference type="Pfam" id="PF07143">
    <property type="entry name" value="CrtC"/>
    <property type="match status" value="1"/>
</dbReference>
<name>A0A1H0D9B0_9PSED</name>
<dbReference type="STRING" id="198616.SAMN05216193_104195"/>
<dbReference type="EMBL" id="FNIJ01000004">
    <property type="protein sequence ID" value="SDN66698.1"/>
    <property type="molecule type" value="Genomic_DNA"/>
</dbReference>
<dbReference type="GO" id="GO:0016787">
    <property type="term" value="F:hydrolase activity"/>
    <property type="evidence" value="ECO:0007669"/>
    <property type="project" value="UniProtKB-KW"/>
</dbReference>
<dbReference type="InterPro" id="IPR023374">
    <property type="entry name" value="AttH-like_dom_sf"/>
</dbReference>
<dbReference type="RefSeq" id="WP_084311845.1">
    <property type="nucleotide sequence ID" value="NZ_FNIJ01000004.1"/>
</dbReference>
<keyword evidence="2" id="KW-0378">Hydrolase</keyword>
<organism evidence="2 3">
    <name type="scientific">Pseudomonas jinjuensis</name>
    <dbReference type="NCBI Taxonomy" id="198616"/>
    <lineage>
        <taxon>Bacteria</taxon>
        <taxon>Pseudomonadati</taxon>
        <taxon>Pseudomonadota</taxon>
        <taxon>Gammaproteobacteria</taxon>
        <taxon>Pseudomonadales</taxon>
        <taxon>Pseudomonadaceae</taxon>
        <taxon>Pseudomonas</taxon>
    </lineage>
</organism>
<dbReference type="Pfam" id="PF17186">
    <property type="entry name" value="Lipocalin_9"/>
    <property type="match status" value="1"/>
</dbReference>
<protein>
    <submittedName>
        <fullName evidence="2">Predicted secreted hydrolase</fullName>
    </submittedName>
</protein>
<gene>
    <name evidence="2" type="ORF">SAMN05216193_104195</name>
</gene>
<dbReference type="Gene3D" id="2.40.370.10">
    <property type="entry name" value="AttH-like domain"/>
    <property type="match status" value="2"/>
</dbReference>
<dbReference type="PANTHER" id="PTHR38591:SF1">
    <property type="entry name" value="BLL1000 PROTEIN"/>
    <property type="match status" value="1"/>
</dbReference>
<dbReference type="SUPFAM" id="SSF159245">
    <property type="entry name" value="AttH-like"/>
    <property type="match status" value="1"/>
</dbReference>
<dbReference type="Proteomes" id="UP000242957">
    <property type="component" value="Unassembled WGS sequence"/>
</dbReference>